<accession>A0ABZ1AZA9</accession>
<keyword evidence="3" id="KW-1185">Reference proteome</keyword>
<evidence type="ECO:0000313" key="2">
    <source>
        <dbReference type="EMBL" id="WRL63907.1"/>
    </source>
</evidence>
<dbReference type="SUPFAM" id="SSF53686">
    <property type="entry name" value="Tryptophan synthase beta subunit-like PLP-dependent enzymes"/>
    <property type="match status" value="1"/>
</dbReference>
<organism evidence="2 3">
    <name type="scientific">Blastococcus brunescens</name>
    <dbReference type="NCBI Taxonomy" id="1564165"/>
    <lineage>
        <taxon>Bacteria</taxon>
        <taxon>Bacillati</taxon>
        <taxon>Actinomycetota</taxon>
        <taxon>Actinomycetes</taxon>
        <taxon>Geodermatophilales</taxon>
        <taxon>Geodermatophilaceae</taxon>
        <taxon>Blastococcus</taxon>
    </lineage>
</organism>
<name>A0ABZ1AZA9_9ACTN</name>
<dbReference type="RefSeq" id="WP_324275237.1">
    <property type="nucleotide sequence ID" value="NZ_CP141261.1"/>
</dbReference>
<feature type="region of interest" description="Disordered" evidence="1">
    <location>
        <begin position="55"/>
        <end position="95"/>
    </location>
</feature>
<dbReference type="Gene3D" id="3.40.50.1100">
    <property type="match status" value="1"/>
</dbReference>
<dbReference type="InterPro" id="IPR036052">
    <property type="entry name" value="TrpB-like_PALP_sf"/>
</dbReference>
<protein>
    <submittedName>
        <fullName evidence="2">Uncharacterized protein</fullName>
    </submittedName>
</protein>
<evidence type="ECO:0000256" key="1">
    <source>
        <dbReference type="SAM" id="MobiDB-lite"/>
    </source>
</evidence>
<sequence>MTGSTQAAADRAADRVRRELTPDDVALDERYHAGRYGIADQATIAAMELAARTEGMVTDPSTRGGRWPRPSTWSAAGRSIGPRPCSAPISAGSRR</sequence>
<gene>
    <name evidence="2" type="ORF">U6N30_30595</name>
</gene>
<dbReference type="Proteomes" id="UP001324287">
    <property type="component" value="Chromosome"/>
</dbReference>
<reference evidence="2 3" key="1">
    <citation type="submission" date="2023-12" db="EMBL/GenBank/DDBJ databases">
        <title>Blastococcus brunescens sp. nov., an actonobacterium isolated from sandstone collected in sahara desert.</title>
        <authorList>
            <person name="Gtari M."/>
            <person name="Ghodhbane F."/>
        </authorList>
    </citation>
    <scope>NUCLEOTIDE SEQUENCE [LARGE SCALE GENOMIC DNA]</scope>
    <source>
        <strain evidence="2 3">BMG 8361</strain>
    </source>
</reference>
<proteinExistence type="predicted"/>
<evidence type="ECO:0000313" key="3">
    <source>
        <dbReference type="Proteomes" id="UP001324287"/>
    </source>
</evidence>
<dbReference type="EMBL" id="CP141261">
    <property type="protein sequence ID" value="WRL63907.1"/>
    <property type="molecule type" value="Genomic_DNA"/>
</dbReference>